<gene>
    <name evidence="1" type="ORF">IAD15_10050</name>
</gene>
<protein>
    <submittedName>
        <fullName evidence="1">Uncharacterized protein</fullName>
    </submittedName>
</protein>
<name>A0A9D1HPM2_9FIRM</name>
<dbReference type="EMBL" id="DVMJ01000088">
    <property type="protein sequence ID" value="HIU14393.1"/>
    <property type="molecule type" value="Genomic_DNA"/>
</dbReference>
<sequence>MRRYYVVTEYRSYARWISIYEGHKVDETIYFCNAQIQINARLDNLLIDKKSNDLLENESGKLIAYDGRSLFHEVYEIDEEKAQEVIKSLEHVVEENCTEKELNRICNAIKECNDVCEFMKMYNAILNIVQNNLTLSDIARINVLNSIDAFNDNMQQIAKKKNEKQCIFCVYGDIDEMRGMRIIKEYVYPDGRKEKIDGWEYELKR</sequence>
<reference evidence="1" key="1">
    <citation type="submission" date="2020-10" db="EMBL/GenBank/DDBJ databases">
        <authorList>
            <person name="Gilroy R."/>
        </authorList>
    </citation>
    <scope>NUCLEOTIDE SEQUENCE</scope>
    <source>
        <strain evidence="1">CHK195-11698</strain>
    </source>
</reference>
<dbReference type="AlphaFoldDB" id="A0A9D1HPM2"/>
<organism evidence="1 2">
    <name type="scientific">Candidatus Fimiplasma intestinipullorum</name>
    <dbReference type="NCBI Taxonomy" id="2840825"/>
    <lineage>
        <taxon>Bacteria</taxon>
        <taxon>Bacillati</taxon>
        <taxon>Bacillota</taxon>
        <taxon>Clostridia</taxon>
        <taxon>Eubacteriales</taxon>
        <taxon>Candidatus Fimiplasma</taxon>
    </lineage>
</organism>
<reference evidence="1" key="2">
    <citation type="journal article" date="2021" name="PeerJ">
        <title>Extensive microbial diversity within the chicken gut microbiome revealed by metagenomics and culture.</title>
        <authorList>
            <person name="Gilroy R."/>
            <person name="Ravi A."/>
            <person name="Getino M."/>
            <person name="Pursley I."/>
            <person name="Horton D.L."/>
            <person name="Alikhan N.F."/>
            <person name="Baker D."/>
            <person name="Gharbi K."/>
            <person name="Hall N."/>
            <person name="Watson M."/>
            <person name="Adriaenssens E.M."/>
            <person name="Foster-Nyarko E."/>
            <person name="Jarju S."/>
            <person name="Secka A."/>
            <person name="Antonio M."/>
            <person name="Oren A."/>
            <person name="Chaudhuri R.R."/>
            <person name="La Ragione R."/>
            <person name="Hildebrand F."/>
            <person name="Pallen M.J."/>
        </authorList>
    </citation>
    <scope>NUCLEOTIDE SEQUENCE</scope>
    <source>
        <strain evidence="1">CHK195-11698</strain>
    </source>
</reference>
<evidence type="ECO:0000313" key="2">
    <source>
        <dbReference type="Proteomes" id="UP000824175"/>
    </source>
</evidence>
<comment type="caution">
    <text evidence="1">The sequence shown here is derived from an EMBL/GenBank/DDBJ whole genome shotgun (WGS) entry which is preliminary data.</text>
</comment>
<dbReference type="Proteomes" id="UP000824175">
    <property type="component" value="Unassembled WGS sequence"/>
</dbReference>
<accession>A0A9D1HPM2</accession>
<evidence type="ECO:0000313" key="1">
    <source>
        <dbReference type="EMBL" id="HIU14393.1"/>
    </source>
</evidence>
<proteinExistence type="predicted"/>